<evidence type="ECO:0000313" key="2">
    <source>
        <dbReference type="Proteomes" id="UP000245956"/>
    </source>
</evidence>
<reference evidence="1 2" key="1">
    <citation type="journal article" date="2016" name="Front. Microbiol.">
        <title>Genome and transcriptome sequences reveal the specific parasitism of the nematophagous Purpureocillium lilacinum 36-1.</title>
        <authorList>
            <person name="Xie J."/>
            <person name="Li S."/>
            <person name="Mo C."/>
            <person name="Xiao X."/>
            <person name="Peng D."/>
            <person name="Wang G."/>
            <person name="Xiao Y."/>
        </authorList>
    </citation>
    <scope>NUCLEOTIDE SEQUENCE [LARGE SCALE GENOMIC DNA]</scope>
    <source>
        <strain evidence="1 2">36-1</strain>
    </source>
</reference>
<gene>
    <name evidence="1" type="ORF">PCL_12422</name>
</gene>
<proteinExistence type="predicted"/>
<dbReference type="EMBL" id="LCWV01000008">
    <property type="protein sequence ID" value="PWI71054.1"/>
    <property type="molecule type" value="Genomic_DNA"/>
</dbReference>
<protein>
    <submittedName>
        <fullName evidence="1">Uncharacterized protein</fullName>
    </submittedName>
</protein>
<comment type="caution">
    <text evidence="1">The sequence shown here is derived from an EMBL/GenBank/DDBJ whole genome shotgun (WGS) entry which is preliminary data.</text>
</comment>
<name>A0A2U3E959_PURLI</name>
<sequence length="215" mass="24139">MQSQEAGIAAFGDLIQQDFCPIVPCEVLAQVRKGQCAWGMAEARAYLESCIEDMPCSYAMDFPVEMWHRRLVYWLMYLEQCLDVSFVWTRKRLETVPIAGSAYDYCKDDLVHHYLCKVNENPGVVCTACHLGASRACTSGIAAQLIQVLPVDSEWRGQELPDVSYFGVFQLRAWSMLVCFLTMGLLGKALGSEEVVAWSQTLLENPAPLIRALRS</sequence>
<dbReference type="Proteomes" id="UP000245956">
    <property type="component" value="Unassembled WGS sequence"/>
</dbReference>
<dbReference type="AlphaFoldDB" id="A0A2U3E959"/>
<evidence type="ECO:0000313" key="1">
    <source>
        <dbReference type="EMBL" id="PWI71054.1"/>
    </source>
</evidence>
<accession>A0A2U3E959</accession>
<organism evidence="1 2">
    <name type="scientific">Purpureocillium lilacinum</name>
    <name type="common">Paecilomyces lilacinus</name>
    <dbReference type="NCBI Taxonomy" id="33203"/>
    <lineage>
        <taxon>Eukaryota</taxon>
        <taxon>Fungi</taxon>
        <taxon>Dikarya</taxon>
        <taxon>Ascomycota</taxon>
        <taxon>Pezizomycotina</taxon>
        <taxon>Sordariomycetes</taxon>
        <taxon>Hypocreomycetidae</taxon>
        <taxon>Hypocreales</taxon>
        <taxon>Ophiocordycipitaceae</taxon>
        <taxon>Purpureocillium</taxon>
    </lineage>
</organism>